<proteinExistence type="predicted"/>
<gene>
    <name evidence="1" type="primary">evm_004144</name>
    <name evidence="1" type="ORF">NPIL_43251</name>
</gene>
<protein>
    <submittedName>
        <fullName evidence="1">Helitron_like_N domain-containing protein</fullName>
    </submittedName>
</protein>
<dbReference type="OrthoDB" id="10051381at2759"/>
<keyword evidence="2" id="KW-1185">Reference proteome</keyword>
<reference evidence="1" key="1">
    <citation type="submission" date="2020-08" db="EMBL/GenBank/DDBJ databases">
        <title>Multicomponent nature underlies the extraordinary mechanical properties of spider dragline silk.</title>
        <authorList>
            <person name="Kono N."/>
            <person name="Nakamura H."/>
            <person name="Mori M."/>
            <person name="Yoshida Y."/>
            <person name="Ohtoshi R."/>
            <person name="Malay A.D."/>
            <person name="Moran D.A.P."/>
            <person name="Tomita M."/>
            <person name="Numata K."/>
            <person name="Arakawa K."/>
        </authorList>
    </citation>
    <scope>NUCLEOTIDE SEQUENCE</scope>
</reference>
<evidence type="ECO:0000313" key="2">
    <source>
        <dbReference type="Proteomes" id="UP000887013"/>
    </source>
</evidence>
<accession>A0A8X6R5Q5</accession>
<organism evidence="1 2">
    <name type="scientific">Nephila pilipes</name>
    <name type="common">Giant wood spider</name>
    <name type="synonym">Nephila maculata</name>
    <dbReference type="NCBI Taxonomy" id="299642"/>
    <lineage>
        <taxon>Eukaryota</taxon>
        <taxon>Metazoa</taxon>
        <taxon>Ecdysozoa</taxon>
        <taxon>Arthropoda</taxon>
        <taxon>Chelicerata</taxon>
        <taxon>Arachnida</taxon>
        <taxon>Araneae</taxon>
        <taxon>Araneomorphae</taxon>
        <taxon>Entelegynae</taxon>
        <taxon>Araneoidea</taxon>
        <taxon>Nephilidae</taxon>
        <taxon>Nephila</taxon>
    </lineage>
</organism>
<dbReference type="AlphaFoldDB" id="A0A8X6R5Q5"/>
<name>A0A8X6R5Q5_NEPPI</name>
<sequence length="119" mass="13892">MSTEMKNDNYQIVIKANNVQLEHAGRFNMPAVDEVAVIMVSYPVDNSAIQITRQDSTVSTISNLHRSYDALKYPLIFWQGQDEYNLNIKQWDPSNKTDKKVGSMNYYAHQFMIRHNQYN</sequence>
<dbReference type="Proteomes" id="UP000887013">
    <property type="component" value="Unassembled WGS sequence"/>
</dbReference>
<dbReference type="PANTHER" id="PTHR45786:SF74">
    <property type="entry name" value="ATP-DEPENDENT DNA HELICASE"/>
    <property type="match status" value="1"/>
</dbReference>
<comment type="caution">
    <text evidence="1">The sequence shown here is derived from an EMBL/GenBank/DDBJ whole genome shotgun (WGS) entry which is preliminary data.</text>
</comment>
<dbReference type="PANTHER" id="PTHR45786">
    <property type="entry name" value="DNA BINDING PROTEIN-LIKE"/>
    <property type="match status" value="1"/>
</dbReference>
<dbReference type="EMBL" id="BMAW01037526">
    <property type="protein sequence ID" value="GFU48885.1"/>
    <property type="molecule type" value="Genomic_DNA"/>
</dbReference>
<evidence type="ECO:0000313" key="1">
    <source>
        <dbReference type="EMBL" id="GFU48885.1"/>
    </source>
</evidence>